<keyword evidence="2" id="KW-1185">Reference proteome</keyword>
<dbReference type="SUPFAM" id="SSF53335">
    <property type="entry name" value="S-adenosyl-L-methionine-dependent methyltransferases"/>
    <property type="match status" value="1"/>
</dbReference>
<dbReference type="EMBL" id="JAWWNJ010000231">
    <property type="protein sequence ID" value="KAK6969191.1"/>
    <property type="molecule type" value="Genomic_DNA"/>
</dbReference>
<dbReference type="CDD" id="cd02440">
    <property type="entry name" value="AdoMet_MTases"/>
    <property type="match status" value="1"/>
</dbReference>
<dbReference type="GO" id="GO:0032259">
    <property type="term" value="P:methylation"/>
    <property type="evidence" value="ECO:0007669"/>
    <property type="project" value="UniProtKB-KW"/>
</dbReference>
<dbReference type="PANTHER" id="PTHR43591">
    <property type="entry name" value="METHYLTRANSFERASE"/>
    <property type="match status" value="1"/>
</dbReference>
<dbReference type="GO" id="GO:0008168">
    <property type="term" value="F:methyltransferase activity"/>
    <property type="evidence" value="ECO:0007669"/>
    <property type="project" value="UniProtKB-KW"/>
</dbReference>
<dbReference type="Pfam" id="PF13489">
    <property type="entry name" value="Methyltransf_23"/>
    <property type="match status" value="1"/>
</dbReference>
<comment type="caution">
    <text evidence="1">The sequence shown here is derived from an EMBL/GenBank/DDBJ whole genome shotgun (WGS) entry which is preliminary data.</text>
</comment>
<protein>
    <submittedName>
        <fullName evidence="1">S-adenosyl-L-methionine-dependent methyltransferase</fullName>
    </submittedName>
</protein>
<dbReference type="Gene3D" id="3.40.50.150">
    <property type="entry name" value="Vaccinia Virus protein VP39"/>
    <property type="match status" value="1"/>
</dbReference>
<accession>A0AAV9Z2U2</accession>
<keyword evidence="1" id="KW-0489">Methyltransferase</keyword>
<proteinExistence type="predicted"/>
<gene>
    <name evidence="1" type="ORF">R3P38DRAFT_3146932</name>
</gene>
<reference evidence="1 2" key="1">
    <citation type="journal article" date="2024" name="J Genomics">
        <title>Draft genome sequencing and assembly of Favolaschia claudopus CIRM-BRFM 2984 isolated from oak limbs.</title>
        <authorList>
            <person name="Navarro D."/>
            <person name="Drula E."/>
            <person name="Chaduli D."/>
            <person name="Cazenave R."/>
            <person name="Ahrendt S."/>
            <person name="Wang J."/>
            <person name="Lipzen A."/>
            <person name="Daum C."/>
            <person name="Barry K."/>
            <person name="Grigoriev I.V."/>
            <person name="Favel A."/>
            <person name="Rosso M.N."/>
            <person name="Martin F."/>
        </authorList>
    </citation>
    <scope>NUCLEOTIDE SEQUENCE [LARGE SCALE GENOMIC DNA]</scope>
    <source>
        <strain evidence="1 2">CIRM-BRFM 2984</strain>
    </source>
</reference>
<dbReference type="InterPro" id="IPR029063">
    <property type="entry name" value="SAM-dependent_MTases_sf"/>
</dbReference>
<dbReference type="AlphaFoldDB" id="A0AAV9Z2U2"/>
<keyword evidence="1" id="KW-0808">Transferase</keyword>
<evidence type="ECO:0000313" key="1">
    <source>
        <dbReference type="EMBL" id="KAK6969191.1"/>
    </source>
</evidence>
<organism evidence="1 2">
    <name type="scientific">Favolaschia claudopus</name>
    <dbReference type="NCBI Taxonomy" id="2862362"/>
    <lineage>
        <taxon>Eukaryota</taxon>
        <taxon>Fungi</taxon>
        <taxon>Dikarya</taxon>
        <taxon>Basidiomycota</taxon>
        <taxon>Agaricomycotina</taxon>
        <taxon>Agaricomycetes</taxon>
        <taxon>Agaricomycetidae</taxon>
        <taxon>Agaricales</taxon>
        <taxon>Marasmiineae</taxon>
        <taxon>Mycenaceae</taxon>
        <taxon>Favolaschia</taxon>
    </lineage>
</organism>
<evidence type="ECO:0000313" key="2">
    <source>
        <dbReference type="Proteomes" id="UP001362999"/>
    </source>
</evidence>
<sequence length="269" mass="29535">MSSESPAHPHDQARLDAMHLAYTEYFQGKLGPAPLEEMSPNFKKILDLGCGSGAWAAQAATQFPDAEIVAVDRAKLPDRKFPSNMKFQIADLTKELEFDLDSFDVVHTRNVLLHVLNAPAVLLRASHLVKPGGLLIIEEPDLVSFAETGGPATRAFMYKIKELLAGIDADAQIGSKVEGLIRAFGDFEDVNLKMAALPLGGNGPDEALNRLGLGMKQTIKTASENLAKVYSDKGLTVEMTRAYNEEQDRPDNRAAMDYYFVWARRRATA</sequence>
<name>A0AAV9Z2U2_9AGAR</name>
<dbReference type="PANTHER" id="PTHR43591:SF24">
    <property type="entry name" value="2-METHOXY-6-POLYPRENYL-1,4-BENZOQUINOL METHYLASE, MITOCHONDRIAL"/>
    <property type="match status" value="1"/>
</dbReference>
<dbReference type="Proteomes" id="UP001362999">
    <property type="component" value="Unassembled WGS sequence"/>
</dbReference>